<evidence type="ECO:0000256" key="9">
    <source>
        <dbReference type="PROSITE-ProRule" id="PRU01360"/>
    </source>
</evidence>
<evidence type="ECO:0000313" key="16">
    <source>
        <dbReference type="Proteomes" id="UP000635071"/>
    </source>
</evidence>
<feature type="domain" description="TonB-dependent receptor plug" evidence="14">
    <location>
        <begin position="71"/>
        <end position="178"/>
    </location>
</feature>
<name>A0A917E9U1_9SPHN</name>
<evidence type="ECO:0000256" key="4">
    <source>
        <dbReference type="ARBA" id="ARBA00022692"/>
    </source>
</evidence>
<evidence type="ECO:0000256" key="1">
    <source>
        <dbReference type="ARBA" id="ARBA00004571"/>
    </source>
</evidence>
<keyword evidence="7 9" id="KW-0472">Membrane</keyword>
<evidence type="ECO:0000256" key="2">
    <source>
        <dbReference type="ARBA" id="ARBA00022448"/>
    </source>
</evidence>
<dbReference type="Gene3D" id="2.170.130.10">
    <property type="entry name" value="TonB-dependent receptor, plug domain"/>
    <property type="match status" value="1"/>
</dbReference>
<dbReference type="Pfam" id="PF00593">
    <property type="entry name" value="TonB_dep_Rec_b-barrel"/>
    <property type="match status" value="1"/>
</dbReference>
<sequence length="1034" mass="110409">MRHFNARAALMASSMLIGWVAAAPVAAQTAAPETGVAAGPAIDAAVDAGVDDEAIIVTGSRIRSGNAISVSPITSVSSEDFTIRGVVRTEDLLNQLPQVFAAQGANNSNEATGTAQVDLRGLTPSRTLVLVNGRRLPYGSPKNIPSDVNQVPQALISSVEVLTGGASAIYGSDAIAGVVNFKLIDDFQGLKATANVSTFQHNNNNAELRGLVDSFNVRVPGQYPLADKNVWNGFAQDYSVVVGTNFAEGKGNVTAFASYRKVNPILQKDFDYSACALGATGVGGTDYTCSGSANNAPANLTNGGRLGGVPTSFRVSNGTFVPGTSTYNFAPANYYQRPDQRYMLGALAHYEINAHFVPYLELNFMDDRSVAQIAPGNNSGGINVTSSGISGINCDNPFLSAQQANFLCTASGLATGSTYDASGNYVGPQGVATGVLVARRNVEGGNRQDDIRHTTYRIVGGVKGDLFGPFHYDLYGQYANVGYRSRFTGDANRARTANAFYAVRDQRAGSATFGQTVCKINADANPDNNDAKCAPLNYFGPQASQASADYVAEFKSITGDTSLTNIVLSIDGNLGEYGIQSPWAENGVGIAFGAEYRKNTVDYQPDEIYQQAASPELPITGSTVAKEAFIEINAPIVENRPFFDLLSIEGAFRYSDYDTGFTSNAYKIGGTWAPIPDIRFRGSFQRAVRAPNVIELFSGQSLFEVELTENADGSFDPCAGARPFASAAQCARTGVTAGQYGFIVDNPAGQFNSLIGGNPDLQPETADTVSVGTVLRPSFAPGLTISIDYFNIKVKDLVGSVNPNLSLSNCINSGDPYFCNLIQRNPGTGSLWQGEAGYFKRFNVNTGQLQTSGIDLAIDYRLGLDETFGSDLGSVAFNLNGTYLNSFKTTPLPNSPEADIYECAGLYAGLCGRPRPEWRHQLMITWNTPWDLNLSLTWRYVSSVKVAQTSDQPVLTGSFAEVNRELGARSYFDLSAGYEIRKDFNLRVGINNLFDKDPPLTTTAAIEDGGNGNTYPQFYDATGRFLFASVTVGF</sequence>
<dbReference type="PANTHER" id="PTHR47234:SF2">
    <property type="entry name" value="TONB-DEPENDENT RECEPTOR"/>
    <property type="match status" value="1"/>
</dbReference>
<proteinExistence type="inferred from homology"/>
<dbReference type="InterPro" id="IPR036942">
    <property type="entry name" value="Beta-barrel_TonB_sf"/>
</dbReference>
<gene>
    <name evidence="15" type="ORF">GCM10011529_21480</name>
</gene>
<dbReference type="GO" id="GO:0009279">
    <property type="term" value="C:cell outer membrane"/>
    <property type="evidence" value="ECO:0007669"/>
    <property type="project" value="UniProtKB-SubCell"/>
</dbReference>
<dbReference type="InterPro" id="IPR010917">
    <property type="entry name" value="TonB_rcpt_CS"/>
</dbReference>
<evidence type="ECO:0000256" key="12">
    <source>
        <dbReference type="SAM" id="SignalP"/>
    </source>
</evidence>
<dbReference type="PROSITE" id="PS52016">
    <property type="entry name" value="TONB_DEPENDENT_REC_3"/>
    <property type="match status" value="1"/>
</dbReference>
<dbReference type="RefSeq" id="WP_188762963.1">
    <property type="nucleotide sequence ID" value="NZ_BMJM01000007.1"/>
</dbReference>
<dbReference type="PANTHER" id="PTHR47234">
    <property type="match status" value="1"/>
</dbReference>
<protein>
    <submittedName>
        <fullName evidence="15">TonB-dependent receptor</fullName>
    </submittedName>
</protein>
<feature type="short sequence motif" description="TonB C-terminal box" evidence="10">
    <location>
        <begin position="1017"/>
        <end position="1034"/>
    </location>
</feature>
<dbReference type="InterPro" id="IPR000531">
    <property type="entry name" value="Beta-barrel_TonB"/>
</dbReference>
<feature type="domain" description="TonB-dependent receptor-like beta-barrel" evidence="13">
    <location>
        <begin position="465"/>
        <end position="993"/>
    </location>
</feature>
<dbReference type="Gene3D" id="2.40.170.20">
    <property type="entry name" value="TonB-dependent receptor, beta-barrel domain"/>
    <property type="match status" value="1"/>
</dbReference>
<comment type="similarity">
    <text evidence="9 11">Belongs to the TonB-dependent receptor family.</text>
</comment>
<comment type="caution">
    <text evidence="15">The sequence shown here is derived from an EMBL/GenBank/DDBJ whole genome shotgun (WGS) entry which is preliminary data.</text>
</comment>
<reference evidence="15" key="1">
    <citation type="journal article" date="2014" name="Int. J. Syst. Evol. Microbiol.">
        <title>Complete genome sequence of Corynebacterium casei LMG S-19264T (=DSM 44701T), isolated from a smear-ripened cheese.</title>
        <authorList>
            <consortium name="US DOE Joint Genome Institute (JGI-PGF)"/>
            <person name="Walter F."/>
            <person name="Albersmeier A."/>
            <person name="Kalinowski J."/>
            <person name="Ruckert C."/>
        </authorList>
    </citation>
    <scope>NUCLEOTIDE SEQUENCE</scope>
    <source>
        <strain evidence="15">CGMCC 1.15519</strain>
    </source>
</reference>
<dbReference type="InterPro" id="IPR037066">
    <property type="entry name" value="Plug_dom_sf"/>
</dbReference>
<evidence type="ECO:0000256" key="10">
    <source>
        <dbReference type="PROSITE-ProRule" id="PRU10144"/>
    </source>
</evidence>
<keyword evidence="2 9" id="KW-0813">Transport</keyword>
<evidence type="ECO:0000256" key="7">
    <source>
        <dbReference type="ARBA" id="ARBA00023136"/>
    </source>
</evidence>
<keyword evidence="4 9" id="KW-0812">Transmembrane</keyword>
<dbReference type="InterPro" id="IPR012910">
    <property type="entry name" value="Plug_dom"/>
</dbReference>
<evidence type="ECO:0000256" key="8">
    <source>
        <dbReference type="ARBA" id="ARBA00023237"/>
    </source>
</evidence>
<evidence type="ECO:0000256" key="3">
    <source>
        <dbReference type="ARBA" id="ARBA00022452"/>
    </source>
</evidence>
<dbReference type="InterPro" id="IPR039426">
    <property type="entry name" value="TonB-dep_rcpt-like"/>
</dbReference>
<dbReference type="AlphaFoldDB" id="A0A917E9U1"/>
<dbReference type="EMBL" id="BMJM01000007">
    <property type="protein sequence ID" value="GGE14798.1"/>
    <property type="molecule type" value="Genomic_DNA"/>
</dbReference>
<keyword evidence="6 11" id="KW-0798">TonB box</keyword>
<dbReference type="Pfam" id="PF07715">
    <property type="entry name" value="Plug"/>
    <property type="match status" value="1"/>
</dbReference>
<evidence type="ECO:0000256" key="6">
    <source>
        <dbReference type="ARBA" id="ARBA00023077"/>
    </source>
</evidence>
<evidence type="ECO:0000259" key="13">
    <source>
        <dbReference type="Pfam" id="PF00593"/>
    </source>
</evidence>
<accession>A0A917E9U1</accession>
<dbReference type="SUPFAM" id="SSF56935">
    <property type="entry name" value="Porins"/>
    <property type="match status" value="1"/>
</dbReference>
<reference evidence="15" key="2">
    <citation type="submission" date="2020-09" db="EMBL/GenBank/DDBJ databases">
        <authorList>
            <person name="Sun Q."/>
            <person name="Zhou Y."/>
        </authorList>
    </citation>
    <scope>NUCLEOTIDE SEQUENCE</scope>
    <source>
        <strain evidence="15">CGMCC 1.15519</strain>
    </source>
</reference>
<keyword evidence="16" id="KW-1185">Reference proteome</keyword>
<evidence type="ECO:0000259" key="14">
    <source>
        <dbReference type="Pfam" id="PF07715"/>
    </source>
</evidence>
<keyword evidence="15" id="KW-0675">Receptor</keyword>
<keyword evidence="5 12" id="KW-0732">Signal</keyword>
<organism evidence="15 16">
    <name type="scientific">Sandarakinorhabdus glacialis</name>
    <dbReference type="NCBI Taxonomy" id="1614636"/>
    <lineage>
        <taxon>Bacteria</taxon>
        <taxon>Pseudomonadati</taxon>
        <taxon>Pseudomonadota</taxon>
        <taxon>Alphaproteobacteria</taxon>
        <taxon>Sphingomonadales</taxon>
        <taxon>Sphingosinicellaceae</taxon>
        <taxon>Sandarakinorhabdus</taxon>
    </lineage>
</organism>
<keyword evidence="8 9" id="KW-0998">Cell outer membrane</keyword>
<feature type="chain" id="PRO_5036812458" evidence="12">
    <location>
        <begin position="23"/>
        <end position="1034"/>
    </location>
</feature>
<comment type="subcellular location">
    <subcellularLocation>
        <location evidence="1 9">Cell outer membrane</location>
        <topology evidence="1 9">Multi-pass membrane protein</topology>
    </subcellularLocation>
</comment>
<evidence type="ECO:0000256" key="11">
    <source>
        <dbReference type="RuleBase" id="RU003357"/>
    </source>
</evidence>
<feature type="signal peptide" evidence="12">
    <location>
        <begin position="1"/>
        <end position="22"/>
    </location>
</feature>
<evidence type="ECO:0000256" key="5">
    <source>
        <dbReference type="ARBA" id="ARBA00022729"/>
    </source>
</evidence>
<evidence type="ECO:0000313" key="15">
    <source>
        <dbReference type="EMBL" id="GGE14798.1"/>
    </source>
</evidence>
<keyword evidence="3 9" id="KW-1134">Transmembrane beta strand</keyword>
<dbReference type="PROSITE" id="PS01156">
    <property type="entry name" value="TONB_DEPENDENT_REC_2"/>
    <property type="match status" value="1"/>
</dbReference>
<dbReference type="Proteomes" id="UP000635071">
    <property type="component" value="Unassembled WGS sequence"/>
</dbReference>